<organism evidence="1 2">
    <name type="scientific">Enterobacter roggenkampii</name>
    <dbReference type="NCBI Taxonomy" id="1812935"/>
    <lineage>
        <taxon>Bacteria</taxon>
        <taxon>Pseudomonadati</taxon>
        <taxon>Pseudomonadota</taxon>
        <taxon>Gammaproteobacteria</taxon>
        <taxon>Enterobacterales</taxon>
        <taxon>Enterobacteriaceae</taxon>
        <taxon>Enterobacter</taxon>
        <taxon>Enterobacter cloacae complex</taxon>
    </lineage>
</organism>
<reference evidence="1" key="1">
    <citation type="journal article" date="2020" name="J Glob Antimicrob Resist">
        <title>Genomic characterization of clinical Enterobacter roggenkampii co-harboring blaIMP-1- and blaGES-5-encoding IncP6 and mcr-9-encoding IncHI2 plasmids isolated in Japan.</title>
        <authorList>
            <person name="Umeda K."/>
            <person name="Nakamura H."/>
            <person name="Fukuda A."/>
            <person name="Matsumoto Y."/>
            <person name="Motooka D."/>
            <person name="Nakamura S."/>
            <person name="Yasui Y."/>
            <person name="Yoshida H."/>
            <person name="Kawahara R."/>
        </authorList>
    </citation>
    <scope>NUCLEOTIDE SEQUENCE</scope>
    <source>
        <strain evidence="1">OIPH-N260</strain>
    </source>
</reference>
<dbReference type="AlphaFoldDB" id="A0AAU9CJN8"/>
<dbReference type="Proteomes" id="UP000595858">
    <property type="component" value="Chromosome"/>
</dbReference>
<accession>A0AAU9CJN8</accession>
<dbReference type="EMBL" id="AP023447">
    <property type="protein sequence ID" value="BCL45243.1"/>
    <property type="molecule type" value="Genomic_DNA"/>
</dbReference>
<sequence>MKFTKKDRDDIVNDIKNWVDNYPNIEKMVAEGKLIYKSGWYEPIDEEAYLLIGKYIKGIRVNKNGKMQIKICKRSKKLERMVNGI</sequence>
<name>A0AAU9CJN8_9ENTR</name>
<evidence type="ECO:0000313" key="2">
    <source>
        <dbReference type="Proteomes" id="UP000595858"/>
    </source>
</evidence>
<evidence type="ECO:0000313" key="1">
    <source>
        <dbReference type="EMBL" id="BCL45243.1"/>
    </source>
</evidence>
<proteinExistence type="predicted"/>
<gene>
    <name evidence="1" type="ORF">OIPHN260_47450</name>
</gene>
<protein>
    <submittedName>
        <fullName evidence="1">Uncharacterized protein</fullName>
    </submittedName>
</protein>
<dbReference type="RefSeq" id="WP_202324297.1">
    <property type="nucleotide sequence ID" value="NZ_AP023447.1"/>
</dbReference>